<protein>
    <recommendedName>
        <fullName evidence="4">Tetratricopeptide repeat protein</fullName>
    </recommendedName>
</protein>
<proteinExistence type="predicted"/>
<feature type="chain" id="PRO_5019041078" description="Tetratricopeptide repeat protein" evidence="1">
    <location>
        <begin position="20"/>
        <end position="212"/>
    </location>
</feature>
<dbReference type="EMBL" id="RAPN01000001">
    <property type="protein sequence ID" value="RKD91560.1"/>
    <property type="molecule type" value="Genomic_DNA"/>
</dbReference>
<evidence type="ECO:0000313" key="3">
    <source>
        <dbReference type="Proteomes" id="UP000283387"/>
    </source>
</evidence>
<evidence type="ECO:0000256" key="1">
    <source>
        <dbReference type="SAM" id="SignalP"/>
    </source>
</evidence>
<sequence length="212" mass="23873">MKKLIISSVLLLMCVIAMAQKPAYMQAMGKTLSQYATAHSPADFQQIANKFAVIAKAEPEEWLPVYYEAQSYILMSFTESEPAKKDPYLDEAEKLVNQLIEMVPEESEVYALQSFYYTGRLVVNPMERSQKYGPLSGQANGKALSLDPKNPRARYLNVQMEIGRARFMGGDVSAYCDQAKQLLADWDSYKPKSPIHPNWGKEQVVGLVKSCE</sequence>
<keyword evidence="1" id="KW-0732">Signal</keyword>
<dbReference type="Proteomes" id="UP000283387">
    <property type="component" value="Unassembled WGS sequence"/>
</dbReference>
<keyword evidence="3" id="KW-1185">Reference proteome</keyword>
<dbReference type="RefSeq" id="WP_147377187.1">
    <property type="nucleotide sequence ID" value="NZ_RAPN01000001.1"/>
</dbReference>
<comment type="caution">
    <text evidence="2">The sequence shown here is derived from an EMBL/GenBank/DDBJ whole genome shotgun (WGS) entry which is preliminary data.</text>
</comment>
<organism evidence="2 3">
    <name type="scientific">Mangrovibacterium diazotrophicum</name>
    <dbReference type="NCBI Taxonomy" id="1261403"/>
    <lineage>
        <taxon>Bacteria</taxon>
        <taxon>Pseudomonadati</taxon>
        <taxon>Bacteroidota</taxon>
        <taxon>Bacteroidia</taxon>
        <taxon>Marinilabiliales</taxon>
        <taxon>Prolixibacteraceae</taxon>
        <taxon>Mangrovibacterium</taxon>
    </lineage>
</organism>
<name>A0A419W807_9BACT</name>
<gene>
    <name evidence="2" type="ORF">BC643_1916</name>
</gene>
<reference evidence="2 3" key="1">
    <citation type="submission" date="2018-09" db="EMBL/GenBank/DDBJ databases">
        <title>Genomic Encyclopedia of Archaeal and Bacterial Type Strains, Phase II (KMG-II): from individual species to whole genera.</title>
        <authorList>
            <person name="Goeker M."/>
        </authorList>
    </citation>
    <scope>NUCLEOTIDE SEQUENCE [LARGE SCALE GENOMIC DNA]</scope>
    <source>
        <strain evidence="2 3">DSM 27148</strain>
    </source>
</reference>
<accession>A0A419W807</accession>
<evidence type="ECO:0008006" key="4">
    <source>
        <dbReference type="Google" id="ProtNLM"/>
    </source>
</evidence>
<feature type="signal peptide" evidence="1">
    <location>
        <begin position="1"/>
        <end position="19"/>
    </location>
</feature>
<dbReference type="AlphaFoldDB" id="A0A419W807"/>
<dbReference type="OrthoDB" id="1150971at2"/>
<evidence type="ECO:0000313" key="2">
    <source>
        <dbReference type="EMBL" id="RKD91560.1"/>
    </source>
</evidence>